<keyword evidence="3" id="KW-0808">Transferase</keyword>
<dbReference type="Gene3D" id="3.30.565.10">
    <property type="entry name" value="Histidine kinase-like ATPase, C-terminal domain"/>
    <property type="match status" value="1"/>
</dbReference>
<dbReference type="InterPro" id="IPR029016">
    <property type="entry name" value="GAF-like_dom_sf"/>
</dbReference>
<dbReference type="InterPro" id="IPR005467">
    <property type="entry name" value="His_kinase_dom"/>
</dbReference>
<dbReference type="Gene3D" id="3.30.450.40">
    <property type="match status" value="1"/>
</dbReference>
<keyword evidence="5" id="KW-0902">Two-component regulatory system</keyword>
<keyword evidence="8" id="KW-1185">Reference proteome</keyword>
<dbReference type="InterPro" id="IPR003018">
    <property type="entry name" value="GAF"/>
</dbReference>
<proteinExistence type="predicted"/>
<comment type="caution">
    <text evidence="7">The sequence shown here is derived from an EMBL/GenBank/DDBJ whole genome shotgun (WGS) entry which is preliminary data.</text>
</comment>
<dbReference type="PROSITE" id="PS50109">
    <property type="entry name" value="HIS_KIN"/>
    <property type="match status" value="1"/>
</dbReference>
<dbReference type="GO" id="GO:0000155">
    <property type="term" value="F:phosphorelay sensor kinase activity"/>
    <property type="evidence" value="ECO:0007669"/>
    <property type="project" value="InterPro"/>
</dbReference>
<accession>A0A7Y0Q463</accession>
<organism evidence="7 8">
    <name type="scientific">Sulfobacillus harzensis</name>
    <dbReference type="NCBI Taxonomy" id="2729629"/>
    <lineage>
        <taxon>Bacteria</taxon>
        <taxon>Bacillati</taxon>
        <taxon>Bacillota</taxon>
        <taxon>Clostridia</taxon>
        <taxon>Eubacteriales</taxon>
        <taxon>Clostridiales Family XVII. Incertae Sedis</taxon>
        <taxon>Sulfobacillus</taxon>
    </lineage>
</organism>
<dbReference type="RefSeq" id="WP_169103209.1">
    <property type="nucleotide sequence ID" value="NZ_JABBVZ010000197.1"/>
</dbReference>
<dbReference type="GO" id="GO:0016020">
    <property type="term" value="C:membrane"/>
    <property type="evidence" value="ECO:0007669"/>
    <property type="project" value="InterPro"/>
</dbReference>
<dbReference type="InterPro" id="IPR050482">
    <property type="entry name" value="Sensor_HK_TwoCompSys"/>
</dbReference>
<dbReference type="InterPro" id="IPR036890">
    <property type="entry name" value="HATPase_C_sf"/>
</dbReference>
<reference evidence="7 8" key="1">
    <citation type="submission" date="2020-04" db="EMBL/GenBank/DDBJ databases">
        <authorList>
            <person name="Zhang R."/>
            <person name="Schippers A."/>
        </authorList>
    </citation>
    <scope>NUCLEOTIDE SEQUENCE [LARGE SCALE GENOMIC DNA]</scope>
    <source>
        <strain evidence="7 8">DSM 109850</strain>
    </source>
</reference>
<dbReference type="CDD" id="cd16917">
    <property type="entry name" value="HATPase_UhpB-NarQ-NarX-like"/>
    <property type="match status" value="1"/>
</dbReference>
<dbReference type="SMART" id="SM00065">
    <property type="entry name" value="GAF"/>
    <property type="match status" value="1"/>
</dbReference>
<dbReference type="Pfam" id="PF07730">
    <property type="entry name" value="HisKA_3"/>
    <property type="match status" value="1"/>
</dbReference>
<dbReference type="SUPFAM" id="SSF55874">
    <property type="entry name" value="ATPase domain of HSP90 chaperone/DNA topoisomerase II/histidine kinase"/>
    <property type="match status" value="1"/>
</dbReference>
<name>A0A7Y0Q463_9FIRM</name>
<dbReference type="Pfam" id="PF13185">
    <property type="entry name" value="GAF_2"/>
    <property type="match status" value="1"/>
</dbReference>
<dbReference type="InterPro" id="IPR011712">
    <property type="entry name" value="Sig_transdc_His_kin_sub3_dim/P"/>
</dbReference>
<protein>
    <recommendedName>
        <fullName evidence="2">histidine kinase</fullName>
        <ecNumber evidence="2">2.7.13.3</ecNumber>
    </recommendedName>
</protein>
<dbReference type="SMART" id="SM00387">
    <property type="entry name" value="HATPase_c"/>
    <property type="match status" value="1"/>
</dbReference>
<evidence type="ECO:0000256" key="1">
    <source>
        <dbReference type="ARBA" id="ARBA00000085"/>
    </source>
</evidence>
<keyword evidence="4" id="KW-0418">Kinase</keyword>
<dbReference type="SUPFAM" id="SSF55781">
    <property type="entry name" value="GAF domain-like"/>
    <property type="match status" value="1"/>
</dbReference>
<dbReference type="PANTHER" id="PTHR24421:SF61">
    <property type="entry name" value="OXYGEN SENSOR HISTIDINE KINASE NREB"/>
    <property type="match status" value="1"/>
</dbReference>
<dbReference type="GO" id="GO:0046983">
    <property type="term" value="F:protein dimerization activity"/>
    <property type="evidence" value="ECO:0007669"/>
    <property type="project" value="InterPro"/>
</dbReference>
<dbReference type="Pfam" id="PF02518">
    <property type="entry name" value="HATPase_c"/>
    <property type="match status" value="1"/>
</dbReference>
<feature type="domain" description="Histidine kinase" evidence="6">
    <location>
        <begin position="326"/>
        <end position="517"/>
    </location>
</feature>
<evidence type="ECO:0000313" key="8">
    <source>
        <dbReference type="Proteomes" id="UP000533476"/>
    </source>
</evidence>
<evidence type="ECO:0000259" key="6">
    <source>
        <dbReference type="PROSITE" id="PS50109"/>
    </source>
</evidence>
<gene>
    <name evidence="7" type="ORF">HIJ39_22130</name>
</gene>
<dbReference type="AlphaFoldDB" id="A0A7Y0Q463"/>
<comment type="catalytic activity">
    <reaction evidence="1">
        <text>ATP + protein L-histidine = ADP + protein N-phospho-L-histidine.</text>
        <dbReference type="EC" id="2.7.13.3"/>
    </reaction>
</comment>
<dbReference type="EC" id="2.7.13.3" evidence="2"/>
<sequence length="527" mass="58139">MPHHPLLSEREETALLKDIAEALNEATDISQAMAAILPRLSQVLGLTTAWAFRFDSHRATFVELGASGLPPALAARDAAALKSSWCECQDRLVNGRLDTAVNIVRCSRLRDARGERAGLKFHASIPMRMNGEPLGILNVAASGARVFTRPALDLLRAIGYHVAVTIDRAAILSDMRQRAAQVEALSGILGDLTGIMHRRELLERAVTLLSDRLGYEAAALLEEGVVVFHVEKARDAMDAGYSYRDVSSEPPDVEPPRILEDALSGLTQAIPRRSLAIRLESRSPRAFSSSDQDLLSAYVWHLAALLDQVDWYHESVASARWSERRELAADLHDSINQRLFSAQLIASALRRQIRDPAGQVLAERLEAVIGDSQQEMKTLVHTLRAESQNLSQALRHRLIRLHQALDGDIRWDIPDLPDTLPPAQIGAVLHIVDEALQNALKHAPGSPIEVRMELEAAAVVIRIRDFGPGFNPALMAANTGHGLATMRERAVLHRIHLAIDTNVGDGTTVRLIIPRDERRSMSRVWIK</sequence>
<evidence type="ECO:0000256" key="4">
    <source>
        <dbReference type="ARBA" id="ARBA00022777"/>
    </source>
</evidence>
<dbReference type="Proteomes" id="UP000533476">
    <property type="component" value="Unassembled WGS sequence"/>
</dbReference>
<dbReference type="PANTHER" id="PTHR24421">
    <property type="entry name" value="NITRATE/NITRITE SENSOR PROTEIN NARX-RELATED"/>
    <property type="match status" value="1"/>
</dbReference>
<evidence type="ECO:0000256" key="5">
    <source>
        <dbReference type="ARBA" id="ARBA00023012"/>
    </source>
</evidence>
<evidence type="ECO:0000313" key="7">
    <source>
        <dbReference type="EMBL" id="NMP25008.1"/>
    </source>
</evidence>
<evidence type="ECO:0000256" key="3">
    <source>
        <dbReference type="ARBA" id="ARBA00022679"/>
    </source>
</evidence>
<dbReference type="EMBL" id="JABBVZ010000197">
    <property type="protein sequence ID" value="NMP25008.1"/>
    <property type="molecule type" value="Genomic_DNA"/>
</dbReference>
<evidence type="ECO:0000256" key="2">
    <source>
        <dbReference type="ARBA" id="ARBA00012438"/>
    </source>
</evidence>
<dbReference type="InterPro" id="IPR003594">
    <property type="entry name" value="HATPase_dom"/>
</dbReference>